<evidence type="ECO:0000256" key="11">
    <source>
        <dbReference type="SAM" id="MobiDB-lite"/>
    </source>
</evidence>
<evidence type="ECO:0000256" key="8">
    <source>
        <dbReference type="ARBA" id="ARBA00047571"/>
    </source>
</evidence>
<feature type="region of interest" description="Disordered" evidence="11">
    <location>
        <begin position="1054"/>
        <end position="1080"/>
    </location>
</feature>
<dbReference type="EC" id="2.1.1.354" evidence="2"/>
<organism evidence="14 15">
    <name type="scientific">Ostreobium quekettii</name>
    <dbReference type="NCBI Taxonomy" id="121088"/>
    <lineage>
        <taxon>Eukaryota</taxon>
        <taxon>Viridiplantae</taxon>
        <taxon>Chlorophyta</taxon>
        <taxon>core chlorophytes</taxon>
        <taxon>Ulvophyceae</taxon>
        <taxon>TCBD clade</taxon>
        <taxon>Bryopsidales</taxon>
        <taxon>Ostreobineae</taxon>
        <taxon>Ostreobiaceae</taxon>
        <taxon>Ostreobium</taxon>
    </lineage>
</organism>
<comment type="caution">
    <text evidence="14">The sequence shown here is derived from an EMBL/GenBank/DDBJ whole genome shotgun (WGS) entry which is preliminary data.</text>
</comment>
<dbReference type="InterPro" id="IPR044570">
    <property type="entry name" value="Set1-like"/>
</dbReference>
<dbReference type="InterPro" id="IPR046341">
    <property type="entry name" value="SET_dom_sf"/>
</dbReference>
<dbReference type="GO" id="GO:0140999">
    <property type="term" value="F:histone H3K4 trimethyltransferase activity"/>
    <property type="evidence" value="ECO:0007669"/>
    <property type="project" value="UniProtKB-EC"/>
</dbReference>
<accession>A0A8S1IYZ9</accession>
<feature type="compositionally biased region" description="Polar residues" evidence="11">
    <location>
        <begin position="677"/>
        <end position="689"/>
    </location>
</feature>
<keyword evidence="4" id="KW-0808">Transferase</keyword>
<feature type="region of interest" description="Disordered" evidence="11">
    <location>
        <begin position="718"/>
        <end position="764"/>
    </location>
</feature>
<feature type="region of interest" description="Disordered" evidence="11">
    <location>
        <begin position="478"/>
        <end position="506"/>
    </location>
</feature>
<dbReference type="CDD" id="cd10518">
    <property type="entry name" value="SET_SETD1-like"/>
    <property type="match status" value="1"/>
</dbReference>
<protein>
    <recommendedName>
        <fullName evidence="2">[histone H3]-lysine(4) N-trimethyltransferase</fullName>
        <ecNumber evidence="2">2.1.1.354</ecNumber>
    </recommendedName>
</protein>
<feature type="region of interest" description="Disordered" evidence="11">
    <location>
        <begin position="333"/>
        <end position="362"/>
    </location>
</feature>
<dbReference type="EMBL" id="CAJHUC010001153">
    <property type="protein sequence ID" value="CAD7700011.1"/>
    <property type="molecule type" value="Genomic_DNA"/>
</dbReference>
<dbReference type="InterPro" id="IPR001214">
    <property type="entry name" value="SET_dom"/>
</dbReference>
<dbReference type="PANTHER" id="PTHR45814">
    <property type="entry name" value="HISTONE-LYSINE N-METHYLTRANSFERASE SETD1"/>
    <property type="match status" value="1"/>
</dbReference>
<comment type="catalytic activity">
    <reaction evidence="9">
        <text>N(6)-methyl-L-lysyl(4)-[histone H3] + S-adenosyl-L-methionine = N(6),N(6)-dimethyl-L-lysyl(4)-[histone H3] + S-adenosyl-L-homocysteine + H(+)</text>
        <dbReference type="Rhea" id="RHEA:60268"/>
        <dbReference type="Rhea" id="RHEA-COMP:15540"/>
        <dbReference type="Rhea" id="RHEA-COMP:15543"/>
        <dbReference type="ChEBI" id="CHEBI:15378"/>
        <dbReference type="ChEBI" id="CHEBI:57856"/>
        <dbReference type="ChEBI" id="CHEBI:59789"/>
        <dbReference type="ChEBI" id="CHEBI:61929"/>
        <dbReference type="ChEBI" id="CHEBI:61976"/>
    </reaction>
</comment>
<keyword evidence="5" id="KW-0949">S-adenosyl-L-methionine</keyword>
<dbReference type="GO" id="GO:0032259">
    <property type="term" value="P:methylation"/>
    <property type="evidence" value="ECO:0007669"/>
    <property type="project" value="UniProtKB-KW"/>
</dbReference>
<keyword evidence="3" id="KW-0489">Methyltransferase</keyword>
<dbReference type="PROSITE" id="PS50280">
    <property type="entry name" value="SET"/>
    <property type="match status" value="1"/>
</dbReference>
<reference evidence="14" key="1">
    <citation type="submission" date="2020-12" db="EMBL/GenBank/DDBJ databases">
        <authorList>
            <person name="Iha C."/>
        </authorList>
    </citation>
    <scope>NUCLEOTIDE SEQUENCE</scope>
</reference>
<dbReference type="SMART" id="SM00317">
    <property type="entry name" value="SET"/>
    <property type="match status" value="1"/>
</dbReference>
<gene>
    <name evidence="14" type="ORF">OSTQU699_LOCUS5370</name>
</gene>
<evidence type="ECO:0000256" key="1">
    <source>
        <dbReference type="ARBA" id="ARBA00004123"/>
    </source>
</evidence>
<evidence type="ECO:0000256" key="5">
    <source>
        <dbReference type="ARBA" id="ARBA00022691"/>
    </source>
</evidence>
<dbReference type="SUPFAM" id="SSF55277">
    <property type="entry name" value="GYF domain"/>
    <property type="match status" value="1"/>
</dbReference>
<sequence length="1398" mass="151647">MRPSATAPRDGISFLCAWQVNFAKARFHATTELICLMKMSARHYTIGGERVCAPTLKKMMERGEVGADALMHEPASSDQDAAFSRSAKEIMEGYENSMRAARDSVCGCPGWVAFKELPTFDEGTPCWCWMFCGDRQGPFSLRELRTWIQNSEFPSEGMVFHMDRPGCYIRLHDACFYFGLNELASKWIDFDSQHSGGAVTGGKDVKDRPLHGGGASASERRCEQQPPPGPSGGASKGAAEMFDAVKFIKSLPQPRCPGRLENRHAGSVASTSTFERDGKKGPAEDGASGSGEGPHRMPWPQRHATRASVEGCEASAKEAAKHAMKLDAEPAISNGDISGIRTANGELSGPKRKPEQNGQPVCTAPWNVMADEQKHMNGCILAQDTTSLKLKTPSRPRSAPSQLQRLLPENASPQKLVKSPDRNVLRRQELGNSQPMGNSEEGTDAQYCKRSVQVLKRKLDASSQMECSPQRWHAKLAKMEGRPTSKEHWRQGLGWEEDKPSRAGSTVGGFTRAAKFDSIKACMAADEEAHAPDCVAPLPQADRQLDGKGRPGTMGLSDQQPRDGADATQPKEQPKTEVLSYPGFTKPSGKRKFGVTRRRSLASPSRLSGAAALSTSSAEMGRKSMAKNNRLNGFSTGSKNERQLLKSPPASDRQDRCRRRLVRSGDMPSGCSIKPAASQSERSQGNWRSTRGERAGDRFQASCMHLDVQMGNVTVVAPDESQTPGKVRGLQGTRTRENASKGQLGGGKSCRPSPQGPGSSHTPYVELDVTVGEVATQEASLVDGGDRCQGADAQSSASESSEEPPADIYWLMVRLEGVVSSFKDSNLAKETVVSTPHGCIGQKPVETKESLLGPPDGMECAARSSQDQEADEKAVIATFCVEQNGTVAVKFEAQDNRMSTPKRLAACTGGSPGMENVPAINPCLLDGTSIGVQHGGVAIAADEPGESIPTALGDDAIIGKAENQTDGEGGSQRPNFSIQAKDGRLGHLQNVPAYTPLLAHQESSDLRDAPSSLATSTLRCKKNSTSRALSASQDANQTASTVTATCSGSISVGTVAQSQTNDRRQASSSQGHRSPKKLPFRETIVAQKGGGAQLSEGEDSDCLSDVVLAQRVPREKRPVLKGSMVQRITVEKVKKAKKRTATGKGKKVHIAPDSVSRQASDTELQDTHAKRAKLTCSRGKSVAMLRKALAKMKRMKQTTVMLPHETHAEGRPSKDQGAPTTMKRSRALRNETRQMARSELMSDAVKWKNIKARSCFKNLRMGMSGVHSRGVFATEIIEPEMFVIEYTGVLIRASVAEIREKRYESEGRDSSYLFRLDDEWVVDATDTGGIARFINHSCEPNCYTKIITVEGQKKIAIYSRCTIRPGEELFYDYKFDYESEDKRVVCNCGAKTCRGYMN</sequence>
<feature type="compositionally biased region" description="Basic and acidic residues" evidence="11">
    <location>
        <begin position="478"/>
        <end position="501"/>
    </location>
</feature>
<dbReference type="PANTHER" id="PTHR45814:SF2">
    <property type="entry name" value="HISTONE-LYSINE N-METHYLTRANSFERASE SETD1"/>
    <property type="match status" value="1"/>
</dbReference>
<evidence type="ECO:0000259" key="13">
    <source>
        <dbReference type="PROSITE" id="PS50868"/>
    </source>
</evidence>
<evidence type="ECO:0000256" key="7">
    <source>
        <dbReference type="ARBA" id="ARBA00023242"/>
    </source>
</evidence>
<feature type="region of interest" description="Disordered" evidence="11">
    <location>
        <begin position="387"/>
        <end position="445"/>
    </location>
</feature>
<evidence type="ECO:0000256" key="10">
    <source>
        <dbReference type="ARBA" id="ARBA00049129"/>
    </source>
</evidence>
<keyword evidence="15" id="KW-1185">Reference proteome</keyword>
<keyword evidence="7" id="KW-0539">Nucleus</keyword>
<evidence type="ECO:0000313" key="14">
    <source>
        <dbReference type="EMBL" id="CAD7700011.1"/>
    </source>
</evidence>
<dbReference type="GO" id="GO:0048188">
    <property type="term" value="C:Set1C/COMPASS complex"/>
    <property type="evidence" value="ECO:0007669"/>
    <property type="project" value="TreeGrafter"/>
</dbReference>
<evidence type="ECO:0000256" key="9">
    <source>
        <dbReference type="ARBA" id="ARBA00047583"/>
    </source>
</evidence>
<evidence type="ECO:0000256" key="2">
    <source>
        <dbReference type="ARBA" id="ARBA00012182"/>
    </source>
</evidence>
<comment type="catalytic activity">
    <reaction evidence="10">
        <text>N(6),N(6)-dimethyl-L-lysyl(4)-[histone H3] + S-adenosyl-L-methionine = N(6),N(6),N(6)-trimethyl-L-lysyl(4)-[histone H3] + S-adenosyl-L-homocysteine + H(+)</text>
        <dbReference type="Rhea" id="RHEA:60272"/>
        <dbReference type="Rhea" id="RHEA-COMP:15537"/>
        <dbReference type="Rhea" id="RHEA-COMP:15540"/>
        <dbReference type="ChEBI" id="CHEBI:15378"/>
        <dbReference type="ChEBI" id="CHEBI:57856"/>
        <dbReference type="ChEBI" id="CHEBI:59789"/>
        <dbReference type="ChEBI" id="CHEBI:61961"/>
        <dbReference type="ChEBI" id="CHEBI:61976"/>
    </reaction>
</comment>
<name>A0A8S1IYZ9_9CHLO</name>
<feature type="compositionally biased region" description="Low complexity" evidence="11">
    <location>
        <begin position="601"/>
        <end position="618"/>
    </location>
</feature>
<feature type="region of interest" description="Disordered" evidence="11">
    <location>
        <begin position="253"/>
        <end position="301"/>
    </location>
</feature>
<keyword evidence="6" id="KW-0156">Chromatin regulator</keyword>
<evidence type="ECO:0000256" key="6">
    <source>
        <dbReference type="ARBA" id="ARBA00022853"/>
    </source>
</evidence>
<feature type="region of interest" description="Disordered" evidence="11">
    <location>
        <begin position="538"/>
        <end position="693"/>
    </location>
</feature>
<dbReference type="PROSITE" id="PS50868">
    <property type="entry name" value="POST_SET"/>
    <property type="match status" value="1"/>
</dbReference>
<dbReference type="InterPro" id="IPR003616">
    <property type="entry name" value="Post-SET_dom"/>
</dbReference>
<feature type="region of interest" description="Disordered" evidence="11">
    <location>
        <begin position="780"/>
        <end position="804"/>
    </location>
</feature>
<proteinExistence type="predicted"/>
<feature type="compositionally biased region" description="Basic residues" evidence="11">
    <location>
        <begin position="588"/>
        <end position="600"/>
    </location>
</feature>
<feature type="domain" description="Post-SET" evidence="13">
    <location>
        <begin position="1382"/>
        <end position="1398"/>
    </location>
</feature>
<comment type="subcellular location">
    <subcellularLocation>
        <location evidence="1">Nucleus</location>
    </subcellularLocation>
</comment>
<evidence type="ECO:0000259" key="12">
    <source>
        <dbReference type="PROSITE" id="PS50280"/>
    </source>
</evidence>
<comment type="catalytic activity">
    <reaction evidence="8">
        <text>L-lysyl(4)-[histone H3] + 3 S-adenosyl-L-methionine = N(6),N(6),N(6)-trimethyl-L-lysyl(4)-[histone H3] + 3 S-adenosyl-L-homocysteine + 3 H(+)</text>
        <dbReference type="Rhea" id="RHEA:60260"/>
        <dbReference type="Rhea" id="RHEA-COMP:15537"/>
        <dbReference type="Rhea" id="RHEA-COMP:15547"/>
        <dbReference type="ChEBI" id="CHEBI:15378"/>
        <dbReference type="ChEBI" id="CHEBI:29969"/>
        <dbReference type="ChEBI" id="CHEBI:57856"/>
        <dbReference type="ChEBI" id="CHEBI:59789"/>
        <dbReference type="ChEBI" id="CHEBI:61961"/>
        <dbReference type="EC" id="2.1.1.354"/>
    </reaction>
</comment>
<dbReference type="Pfam" id="PF00856">
    <property type="entry name" value="SET"/>
    <property type="match status" value="1"/>
</dbReference>
<feature type="domain" description="SET" evidence="12">
    <location>
        <begin position="1257"/>
        <end position="1374"/>
    </location>
</feature>
<feature type="compositionally biased region" description="Polar residues" evidence="11">
    <location>
        <begin position="626"/>
        <end position="638"/>
    </location>
</feature>
<evidence type="ECO:0000313" key="15">
    <source>
        <dbReference type="Proteomes" id="UP000708148"/>
    </source>
</evidence>
<feature type="compositionally biased region" description="Basic and acidic residues" evidence="11">
    <location>
        <begin position="418"/>
        <end position="429"/>
    </location>
</feature>
<dbReference type="InterPro" id="IPR035445">
    <property type="entry name" value="GYF-like_dom_sf"/>
</dbReference>
<evidence type="ECO:0000256" key="3">
    <source>
        <dbReference type="ARBA" id="ARBA00022603"/>
    </source>
</evidence>
<dbReference type="OrthoDB" id="308383at2759"/>
<evidence type="ECO:0000256" key="4">
    <source>
        <dbReference type="ARBA" id="ARBA00022679"/>
    </source>
</evidence>
<dbReference type="SMART" id="SM00508">
    <property type="entry name" value="PostSET"/>
    <property type="match status" value="1"/>
</dbReference>
<feature type="compositionally biased region" description="Polar residues" evidence="11">
    <location>
        <begin position="1054"/>
        <end position="1072"/>
    </location>
</feature>
<feature type="compositionally biased region" description="Basic and acidic residues" evidence="11">
    <location>
        <begin position="274"/>
        <end position="283"/>
    </location>
</feature>
<dbReference type="Gene3D" id="2.170.270.10">
    <property type="entry name" value="SET domain"/>
    <property type="match status" value="1"/>
</dbReference>
<dbReference type="SUPFAM" id="SSF82199">
    <property type="entry name" value="SET domain"/>
    <property type="match status" value="1"/>
</dbReference>
<feature type="region of interest" description="Disordered" evidence="11">
    <location>
        <begin position="196"/>
        <end position="237"/>
    </location>
</feature>
<dbReference type="Proteomes" id="UP000708148">
    <property type="component" value="Unassembled WGS sequence"/>
</dbReference>